<feature type="compositionally biased region" description="Low complexity" evidence="1">
    <location>
        <begin position="226"/>
        <end position="236"/>
    </location>
</feature>
<evidence type="ECO:0000313" key="4">
    <source>
        <dbReference type="Proteomes" id="UP000182798"/>
    </source>
</evidence>
<evidence type="ECO:0000313" key="2">
    <source>
        <dbReference type="EMBL" id="CAB5500774.1"/>
    </source>
</evidence>
<dbReference type="RefSeq" id="WP_071563237.1">
    <property type="nucleotide sequence ID" value="NZ_CAESAQ020000062.1"/>
</dbReference>
<feature type="region of interest" description="Disordered" evidence="1">
    <location>
        <begin position="226"/>
        <end position="258"/>
    </location>
</feature>
<evidence type="ECO:0000313" key="5">
    <source>
        <dbReference type="Proteomes" id="UP000643672"/>
    </source>
</evidence>
<reference evidence="2 5" key="3">
    <citation type="submission" date="2020-05" db="EMBL/GenBank/DDBJ databases">
        <authorList>
            <person name="Petersen J."/>
            <person name="Sayavedra L."/>
        </authorList>
    </citation>
    <scope>NUCLEOTIDE SEQUENCE [LARGE SCALE GENOMIC DNA]</scope>
    <source>
        <strain evidence="2">B thermophilus SOXS</strain>
    </source>
</reference>
<organism evidence="3 4">
    <name type="scientific">Bathymodiolus thermophilus thioautotrophic gill symbiont</name>
    <dbReference type="NCBI Taxonomy" id="2360"/>
    <lineage>
        <taxon>Bacteria</taxon>
        <taxon>Pseudomonadati</taxon>
        <taxon>Pseudomonadota</taxon>
        <taxon>Gammaproteobacteria</taxon>
        <taxon>sulfur-oxidizing symbionts</taxon>
    </lineage>
</organism>
<sequence>MKFKNIVFGFLKTWLLIALFYSGSLYAGSQMFIILQDYSHTADEFRPYIFEKDPNTGNLIKVFDTENNFQFKTYSLDSEADMALFEIEVKPTLLEWTEEVTPFQYQSSMSSSLSKDMLIDVEVDLSTGSLSKEIHIATYKGNIESVSYASSVEAERPEITILTANPKGLTIGQTTYPKGGGSALLNYELQRYKAGDVEKVRLYSVEDEYYLSRGWKTEPEFDVNFDFNPDSSSSSDSDPDPDFDPDFDFNNEGACGWN</sequence>
<dbReference type="Proteomes" id="UP000643672">
    <property type="component" value="Unassembled WGS sequence"/>
</dbReference>
<reference evidence="3" key="2">
    <citation type="journal article" date="2017" name="Stand. Genomic Sci.">
        <title>Genome sequence of the sulfur-oxidizing Bathymodiolus thermophilus gill endosymbiont.</title>
        <authorList>
            <person name="Ponnudurai R."/>
            <person name="Sayavedra L."/>
            <person name="Kleiner M."/>
            <person name="Heiden S.E."/>
            <person name="Thurmer A."/>
            <person name="Felbeck H."/>
            <person name="Schluter R."/>
            <person name="Sievert S.M."/>
            <person name="Daniel R."/>
            <person name="Schweder T."/>
            <person name="Markert S."/>
        </authorList>
    </citation>
    <scope>NUCLEOTIDE SEQUENCE</scope>
    <source>
        <strain evidence="3">BAT/CrabSpa'14</strain>
    </source>
</reference>
<dbReference type="Proteomes" id="UP000182798">
    <property type="component" value="Unassembled WGS sequence"/>
</dbReference>
<dbReference type="AlphaFoldDB" id="A0A1J5UIH7"/>
<dbReference type="EMBL" id="MIQH01000003">
    <property type="protein sequence ID" value="OIR25709.1"/>
    <property type="molecule type" value="Genomic_DNA"/>
</dbReference>
<proteinExistence type="predicted"/>
<dbReference type="EMBL" id="CAESAQ020000062">
    <property type="protein sequence ID" value="CAB5500774.1"/>
    <property type="molecule type" value="Genomic_DNA"/>
</dbReference>
<protein>
    <submittedName>
        <fullName evidence="3">Uncharacterized protein</fullName>
    </submittedName>
</protein>
<accession>A0A1J5UIH7</accession>
<feature type="compositionally biased region" description="Acidic residues" evidence="1">
    <location>
        <begin position="237"/>
        <end position="249"/>
    </location>
</feature>
<comment type="caution">
    <text evidence="3">The sequence shown here is derived from an EMBL/GenBank/DDBJ whole genome shotgun (WGS) entry which is preliminary data.</text>
</comment>
<evidence type="ECO:0000313" key="3">
    <source>
        <dbReference type="EMBL" id="OIR25709.1"/>
    </source>
</evidence>
<reference evidence="4" key="1">
    <citation type="submission" date="2016-09" db="EMBL/GenBank/DDBJ databases">
        <title>Genome Sequence of Bathymodiolus thermophilus sulfur-oxidizing gill endosymbiont.</title>
        <authorList>
            <person name="Ponnudurai R."/>
            <person name="Kleiner M."/>
            <person name="Sayavedra L."/>
            <person name="Thuermer A."/>
            <person name="Felbeck H."/>
            <person name="Schlueter R."/>
            <person name="Schweder T."/>
            <person name="Markert S."/>
        </authorList>
    </citation>
    <scope>NUCLEOTIDE SEQUENCE [LARGE SCALE GENOMIC DNA]</scope>
    <source>
        <strain evidence="4">BAT/CrabSpa'14</strain>
    </source>
</reference>
<keyword evidence="5" id="KW-1185">Reference proteome</keyword>
<evidence type="ECO:0000256" key="1">
    <source>
        <dbReference type="SAM" id="MobiDB-lite"/>
    </source>
</evidence>
<gene>
    <name evidence="3" type="ORF">BGC33_07640</name>
    <name evidence="2" type="ORF">THERMOS_1268</name>
</gene>
<name>A0A1J5UIH7_9GAMM</name>